<dbReference type="AlphaFoldDB" id="A0A8T3AE75"/>
<dbReference type="Proteomes" id="UP000829196">
    <property type="component" value="Unassembled WGS sequence"/>
</dbReference>
<feature type="region of interest" description="Disordered" evidence="1">
    <location>
        <begin position="1"/>
        <end position="26"/>
    </location>
</feature>
<organism evidence="2 3">
    <name type="scientific">Dendrobium nobile</name>
    <name type="common">Orchid</name>
    <dbReference type="NCBI Taxonomy" id="94219"/>
    <lineage>
        <taxon>Eukaryota</taxon>
        <taxon>Viridiplantae</taxon>
        <taxon>Streptophyta</taxon>
        <taxon>Embryophyta</taxon>
        <taxon>Tracheophyta</taxon>
        <taxon>Spermatophyta</taxon>
        <taxon>Magnoliopsida</taxon>
        <taxon>Liliopsida</taxon>
        <taxon>Asparagales</taxon>
        <taxon>Orchidaceae</taxon>
        <taxon>Epidendroideae</taxon>
        <taxon>Malaxideae</taxon>
        <taxon>Dendrobiinae</taxon>
        <taxon>Dendrobium</taxon>
    </lineage>
</organism>
<accession>A0A8T3AE75</accession>
<evidence type="ECO:0000313" key="2">
    <source>
        <dbReference type="EMBL" id="KAI0494439.1"/>
    </source>
</evidence>
<name>A0A8T3AE75_DENNO</name>
<gene>
    <name evidence="2" type="ORF">KFK09_024577</name>
</gene>
<proteinExistence type="predicted"/>
<comment type="caution">
    <text evidence="2">The sequence shown here is derived from an EMBL/GenBank/DDBJ whole genome shotgun (WGS) entry which is preliminary data.</text>
</comment>
<reference evidence="2" key="1">
    <citation type="journal article" date="2022" name="Front. Genet.">
        <title>Chromosome-Scale Assembly of the Dendrobium nobile Genome Provides Insights Into the Molecular Mechanism of the Biosynthesis of the Medicinal Active Ingredient of Dendrobium.</title>
        <authorList>
            <person name="Xu Q."/>
            <person name="Niu S.-C."/>
            <person name="Li K.-L."/>
            <person name="Zheng P.-J."/>
            <person name="Zhang X.-J."/>
            <person name="Jia Y."/>
            <person name="Liu Y."/>
            <person name="Niu Y.-X."/>
            <person name="Yu L.-H."/>
            <person name="Chen D.-F."/>
            <person name="Zhang G.-Q."/>
        </authorList>
    </citation>
    <scope>NUCLEOTIDE SEQUENCE</scope>
    <source>
        <tissue evidence="2">Leaf</tissue>
    </source>
</reference>
<protein>
    <submittedName>
        <fullName evidence="2">Uncharacterized protein</fullName>
    </submittedName>
</protein>
<dbReference type="EMBL" id="JAGYWB010000017">
    <property type="protein sequence ID" value="KAI0494439.1"/>
    <property type="molecule type" value="Genomic_DNA"/>
</dbReference>
<keyword evidence="3" id="KW-1185">Reference proteome</keyword>
<sequence length="75" mass="8145">MFGQLQATAGKRDALESRQHGQARGQPIRLAGARTVEKEQWRASSRAAARARWAAHGCGGLIGDISQPVWPPNRV</sequence>
<evidence type="ECO:0000313" key="3">
    <source>
        <dbReference type="Proteomes" id="UP000829196"/>
    </source>
</evidence>
<feature type="compositionally biased region" description="Basic and acidic residues" evidence="1">
    <location>
        <begin position="10"/>
        <end position="19"/>
    </location>
</feature>
<evidence type="ECO:0000256" key="1">
    <source>
        <dbReference type="SAM" id="MobiDB-lite"/>
    </source>
</evidence>